<name>A8N6Y6_COPC7</name>
<dbReference type="KEGG" id="cci:CC1G_06858"/>
<dbReference type="GeneID" id="6007037"/>
<dbReference type="AlphaFoldDB" id="A8N6Y6"/>
<sequence length="222" mass="24497">MGRSVRVLTLATKGGLKTENSSTNELLVYTTPSGLDFRATFQLRVTRASSGNGIAYSVIQSMTLGENNWDMWAFEETGFNETLEPTSHEILHPLLVVHIELGPTRDIAIRPSRARDATFTVLLGSLARRACLICVAVALRGDVHEKHEKAIGTVALQGVDGLRPTRARDDAALREAPVGMERGYLGVKIFKREMTTVNLNIWAEIIPAQRPAFPKRRSSTEE</sequence>
<dbReference type="HOGENOM" id="CLU_1245279_0_0_1"/>
<evidence type="ECO:0000313" key="1">
    <source>
        <dbReference type="EMBL" id="EAU91223.2"/>
    </source>
</evidence>
<evidence type="ECO:0000313" key="2">
    <source>
        <dbReference type="Proteomes" id="UP000001861"/>
    </source>
</evidence>
<dbReference type="RefSeq" id="XP_001830592.2">
    <property type="nucleotide sequence ID" value="XM_001830540.2"/>
</dbReference>
<reference evidence="1 2" key="1">
    <citation type="journal article" date="2010" name="Proc. Natl. Acad. Sci. U.S.A.">
        <title>Insights into evolution of multicellular fungi from the assembled chromosomes of the mushroom Coprinopsis cinerea (Coprinus cinereus).</title>
        <authorList>
            <person name="Stajich J.E."/>
            <person name="Wilke S.K."/>
            <person name="Ahren D."/>
            <person name="Au C.H."/>
            <person name="Birren B.W."/>
            <person name="Borodovsky M."/>
            <person name="Burns C."/>
            <person name="Canback B."/>
            <person name="Casselton L.A."/>
            <person name="Cheng C.K."/>
            <person name="Deng J."/>
            <person name="Dietrich F.S."/>
            <person name="Fargo D.C."/>
            <person name="Farman M.L."/>
            <person name="Gathman A.C."/>
            <person name="Goldberg J."/>
            <person name="Guigo R."/>
            <person name="Hoegger P.J."/>
            <person name="Hooker J.B."/>
            <person name="Huggins A."/>
            <person name="James T.Y."/>
            <person name="Kamada T."/>
            <person name="Kilaru S."/>
            <person name="Kodira C."/>
            <person name="Kues U."/>
            <person name="Kupfer D."/>
            <person name="Kwan H.S."/>
            <person name="Lomsadze A."/>
            <person name="Li W."/>
            <person name="Lilly W.W."/>
            <person name="Ma L.J."/>
            <person name="Mackey A.J."/>
            <person name="Manning G."/>
            <person name="Martin F."/>
            <person name="Muraguchi H."/>
            <person name="Natvig D.O."/>
            <person name="Palmerini H."/>
            <person name="Ramesh M.A."/>
            <person name="Rehmeyer C.J."/>
            <person name="Roe B.A."/>
            <person name="Shenoy N."/>
            <person name="Stanke M."/>
            <person name="Ter-Hovhannisyan V."/>
            <person name="Tunlid A."/>
            <person name="Velagapudi R."/>
            <person name="Vision T.J."/>
            <person name="Zeng Q."/>
            <person name="Zolan M.E."/>
            <person name="Pukkila P.J."/>
        </authorList>
    </citation>
    <scope>NUCLEOTIDE SEQUENCE [LARGE SCALE GENOMIC DNA]</scope>
    <source>
        <strain evidence="2">Okayama-7 / 130 / ATCC MYA-4618 / FGSC 9003</strain>
    </source>
</reference>
<dbReference type="EMBL" id="AACS02000003">
    <property type="protein sequence ID" value="EAU91223.2"/>
    <property type="molecule type" value="Genomic_DNA"/>
</dbReference>
<keyword evidence="2" id="KW-1185">Reference proteome</keyword>
<dbReference type="InParanoid" id="A8N6Y6"/>
<gene>
    <name evidence="1" type="ORF">CC1G_06858</name>
</gene>
<proteinExistence type="predicted"/>
<dbReference type="Proteomes" id="UP000001861">
    <property type="component" value="Unassembled WGS sequence"/>
</dbReference>
<organism evidence="1 2">
    <name type="scientific">Coprinopsis cinerea (strain Okayama-7 / 130 / ATCC MYA-4618 / FGSC 9003)</name>
    <name type="common">Inky cap fungus</name>
    <name type="synonym">Hormographiella aspergillata</name>
    <dbReference type="NCBI Taxonomy" id="240176"/>
    <lineage>
        <taxon>Eukaryota</taxon>
        <taxon>Fungi</taxon>
        <taxon>Dikarya</taxon>
        <taxon>Basidiomycota</taxon>
        <taxon>Agaricomycotina</taxon>
        <taxon>Agaricomycetes</taxon>
        <taxon>Agaricomycetidae</taxon>
        <taxon>Agaricales</taxon>
        <taxon>Agaricineae</taxon>
        <taxon>Psathyrellaceae</taxon>
        <taxon>Coprinopsis</taxon>
    </lineage>
</organism>
<accession>A8N6Y6</accession>
<dbReference type="VEuPathDB" id="FungiDB:CC1G_06858"/>
<protein>
    <submittedName>
        <fullName evidence="1">Uncharacterized protein</fullName>
    </submittedName>
</protein>
<comment type="caution">
    <text evidence="1">The sequence shown here is derived from an EMBL/GenBank/DDBJ whole genome shotgun (WGS) entry which is preliminary data.</text>
</comment>